<evidence type="ECO:0000313" key="2">
    <source>
        <dbReference type="Proteomes" id="UP000268093"/>
    </source>
</evidence>
<dbReference type="OrthoDB" id="1884788at2759"/>
<evidence type="ECO:0000313" key="1">
    <source>
        <dbReference type="EMBL" id="RUP44266.1"/>
    </source>
</evidence>
<dbReference type="Proteomes" id="UP000268093">
    <property type="component" value="Unassembled WGS sequence"/>
</dbReference>
<sequence length="125" mass="14602">MNIDKLRSLNSPITKYISNYKTSKANSNMIKEKELVNSSIGTIQDILFEEGQNLSSLLINNTDSIYSTYLRDEIPHSLILTDVCLSYLSDYELILSKTYLEFMLSEIFSSVFSFERLKYIRKYKR</sequence>
<gene>
    <name evidence="1" type="ORF">BC936DRAFT_149699</name>
</gene>
<keyword evidence="2" id="KW-1185">Reference proteome</keyword>
<proteinExistence type="predicted"/>
<protein>
    <submittedName>
        <fullName evidence="1">Uncharacterized protein</fullName>
    </submittedName>
</protein>
<dbReference type="AlphaFoldDB" id="A0A433D0A8"/>
<reference evidence="1 2" key="1">
    <citation type="journal article" date="2018" name="New Phytol.">
        <title>Phylogenomics of Endogonaceae and evolution of mycorrhizas within Mucoromycota.</title>
        <authorList>
            <person name="Chang Y."/>
            <person name="Desiro A."/>
            <person name="Na H."/>
            <person name="Sandor L."/>
            <person name="Lipzen A."/>
            <person name="Clum A."/>
            <person name="Barry K."/>
            <person name="Grigoriev I.V."/>
            <person name="Martin F.M."/>
            <person name="Stajich J.E."/>
            <person name="Smith M.E."/>
            <person name="Bonito G."/>
            <person name="Spatafora J.W."/>
        </authorList>
    </citation>
    <scope>NUCLEOTIDE SEQUENCE [LARGE SCALE GENOMIC DNA]</scope>
    <source>
        <strain evidence="1 2">GMNB39</strain>
    </source>
</reference>
<dbReference type="EMBL" id="RBNI01009251">
    <property type="protein sequence ID" value="RUP44266.1"/>
    <property type="molecule type" value="Genomic_DNA"/>
</dbReference>
<name>A0A433D0A8_9FUNG</name>
<feature type="non-terminal residue" evidence="1">
    <location>
        <position position="125"/>
    </location>
</feature>
<accession>A0A433D0A8</accession>
<comment type="caution">
    <text evidence="1">The sequence shown here is derived from an EMBL/GenBank/DDBJ whole genome shotgun (WGS) entry which is preliminary data.</text>
</comment>
<organism evidence="1 2">
    <name type="scientific">Jimgerdemannia flammicorona</name>
    <dbReference type="NCBI Taxonomy" id="994334"/>
    <lineage>
        <taxon>Eukaryota</taxon>
        <taxon>Fungi</taxon>
        <taxon>Fungi incertae sedis</taxon>
        <taxon>Mucoromycota</taxon>
        <taxon>Mucoromycotina</taxon>
        <taxon>Endogonomycetes</taxon>
        <taxon>Endogonales</taxon>
        <taxon>Endogonaceae</taxon>
        <taxon>Jimgerdemannia</taxon>
    </lineage>
</organism>